<protein>
    <submittedName>
        <fullName evidence="2">Capsule polysaccharide biosynthesis protein</fullName>
    </submittedName>
</protein>
<sequence>MTFIPKKLTIATKGIIKSNPLLHIALNADLYHNDAQADAVFVWGQKPSSLKAKKFAKENNLPLITVEDGFLRSLSAGTDTVVASFIADDLGVYFDLTLPNRLQHLIFECMSHWDDHKQNYAHSLIDKIITHRLSKYNESQDAPNLTRISGNDRMYVLIIDQVAGDASIQGAGANKESFLAMLTHARSQYPDANIWIKAHPAGKGYFSQNDIEQPFTLPRNAIPSYCLSR</sequence>
<dbReference type="EMBL" id="UGPW01000001">
    <property type="protein sequence ID" value="STY86175.1"/>
    <property type="molecule type" value="Genomic_DNA"/>
</dbReference>
<evidence type="ECO:0000313" key="4">
    <source>
        <dbReference type="Proteomes" id="UP000255102"/>
    </source>
</evidence>
<evidence type="ECO:0000313" key="3">
    <source>
        <dbReference type="Proteomes" id="UP000076765"/>
    </source>
</evidence>
<name>A0A378PHC4_9GAMM</name>
<dbReference type="AlphaFoldDB" id="A0A378PHC4"/>
<evidence type="ECO:0000313" key="1">
    <source>
        <dbReference type="EMBL" id="ANB90762.1"/>
    </source>
</evidence>
<reference evidence="1 3" key="1">
    <citation type="submission" date="2015-04" db="EMBL/GenBank/DDBJ databases">
        <authorList>
            <person name="Calcutt M.J."/>
            <person name="Foecking M.F."/>
        </authorList>
    </citation>
    <scope>NUCLEOTIDE SEQUENCE [LARGE SCALE GENOMIC DNA]</scope>
    <source>
        <strain evidence="1 3">199/55</strain>
    </source>
</reference>
<dbReference type="InterPro" id="IPR007833">
    <property type="entry name" value="Capsule_polysaccharide_synth"/>
</dbReference>
<evidence type="ECO:0000313" key="2">
    <source>
        <dbReference type="EMBL" id="STY86175.1"/>
    </source>
</evidence>
<dbReference type="STRING" id="29433.MOVS_00705"/>
<keyword evidence="3" id="KW-1185">Reference proteome</keyword>
<reference evidence="2 4" key="2">
    <citation type="submission" date="2018-06" db="EMBL/GenBank/DDBJ databases">
        <authorList>
            <consortium name="Pathogen Informatics"/>
            <person name="Doyle S."/>
        </authorList>
    </citation>
    <scope>NUCLEOTIDE SEQUENCE [LARGE SCALE GENOMIC DNA]</scope>
    <source>
        <strain evidence="2 4">NCTC11227</strain>
    </source>
</reference>
<accession>A0A378PHC4</accession>
<dbReference type="Proteomes" id="UP000255102">
    <property type="component" value="Unassembled WGS sequence"/>
</dbReference>
<dbReference type="Proteomes" id="UP000076765">
    <property type="component" value="Chromosome"/>
</dbReference>
<dbReference type="GO" id="GO:0000271">
    <property type="term" value="P:polysaccharide biosynthetic process"/>
    <property type="evidence" value="ECO:0007669"/>
    <property type="project" value="InterPro"/>
</dbReference>
<dbReference type="EMBL" id="CP011158">
    <property type="protein sequence ID" value="ANB90762.1"/>
    <property type="molecule type" value="Genomic_DNA"/>
</dbReference>
<gene>
    <name evidence="1" type="ORF">MOVS_00705</name>
    <name evidence="2" type="ORF">NCTC11227_00145</name>
</gene>
<proteinExistence type="predicted"/>
<dbReference type="GO" id="GO:0015774">
    <property type="term" value="P:polysaccharide transport"/>
    <property type="evidence" value="ECO:0007669"/>
    <property type="project" value="InterPro"/>
</dbReference>
<organism evidence="2 4">
    <name type="scientific">Moraxella ovis</name>
    <dbReference type="NCBI Taxonomy" id="29433"/>
    <lineage>
        <taxon>Bacteria</taxon>
        <taxon>Pseudomonadati</taxon>
        <taxon>Pseudomonadota</taxon>
        <taxon>Gammaproteobacteria</taxon>
        <taxon>Moraxellales</taxon>
        <taxon>Moraxellaceae</taxon>
        <taxon>Moraxella</taxon>
    </lineage>
</organism>
<dbReference type="KEGG" id="moi:MOVS_00705"/>
<dbReference type="Pfam" id="PF05159">
    <property type="entry name" value="Capsule_synth"/>
    <property type="match status" value="2"/>
</dbReference>